<reference evidence="3" key="1">
    <citation type="journal article" date="2014" name="Proc. Natl. Acad. Sci. U.S.A.">
        <title>Extensive sampling of basidiomycete genomes demonstrates inadequacy of the white-rot/brown-rot paradigm for wood decay fungi.</title>
        <authorList>
            <person name="Riley R."/>
            <person name="Salamov A.A."/>
            <person name="Brown D.W."/>
            <person name="Nagy L.G."/>
            <person name="Floudas D."/>
            <person name="Held B.W."/>
            <person name="Levasseur A."/>
            <person name="Lombard V."/>
            <person name="Morin E."/>
            <person name="Otillar R."/>
            <person name="Lindquist E.A."/>
            <person name="Sun H."/>
            <person name="LaButti K.M."/>
            <person name="Schmutz J."/>
            <person name="Jabbour D."/>
            <person name="Luo H."/>
            <person name="Baker S.E."/>
            <person name="Pisabarro A.G."/>
            <person name="Walton J.D."/>
            <person name="Blanchette R.A."/>
            <person name="Henrissat B."/>
            <person name="Martin F."/>
            <person name="Cullen D."/>
            <person name="Hibbett D.S."/>
            <person name="Grigoriev I.V."/>
        </authorList>
    </citation>
    <scope>NUCLEOTIDE SEQUENCE [LARGE SCALE GENOMIC DNA]</scope>
    <source>
        <strain evidence="3">CBS 339.88</strain>
    </source>
</reference>
<evidence type="ECO:0000313" key="2">
    <source>
        <dbReference type="EMBL" id="KDR66986.1"/>
    </source>
</evidence>
<keyword evidence="3" id="KW-1185">Reference proteome</keyword>
<feature type="compositionally biased region" description="Low complexity" evidence="1">
    <location>
        <begin position="40"/>
        <end position="52"/>
    </location>
</feature>
<sequence length="305" mass="33611">MQIQHERHLLQLSLSERGQDSYQHARERLGTTRRKDGCGTTPPATSPASPASRLNGSRRRHCHRRFQHQYCPPASTFIETSCIRFTKQQYLSLLFTLVAYPIPRSRHHQHLVVLSRSHIPTREGGHVIHGSGGSERRMQAMMLLLFLPLERVLVQVGRADRHGRGRPSRRSSVNENAGADLARRTLSSPLLPSLPFPRTSPCLPRPASSPSTSTSTPLLPSRPAPTAPNPPTASSLKLKLDMTIASQKPSSPTRVYAPPPPLTLTLTLAPPQRRLCPTQSKARASNIARRLSPTANSNSSGCVPY</sequence>
<evidence type="ECO:0000256" key="1">
    <source>
        <dbReference type="SAM" id="MobiDB-lite"/>
    </source>
</evidence>
<dbReference type="EMBL" id="KL142418">
    <property type="protein sequence ID" value="KDR66986.1"/>
    <property type="molecule type" value="Genomic_DNA"/>
</dbReference>
<feature type="compositionally biased region" description="Polar residues" evidence="1">
    <location>
        <begin position="293"/>
        <end position="305"/>
    </location>
</feature>
<dbReference type="HOGENOM" id="CLU_912297_0_0_1"/>
<protein>
    <submittedName>
        <fullName evidence="2">Uncharacterized protein</fullName>
    </submittedName>
</protein>
<gene>
    <name evidence="2" type="ORF">GALMADRAFT_147432</name>
</gene>
<accession>A0A067S858</accession>
<feature type="region of interest" description="Disordered" evidence="1">
    <location>
        <begin position="28"/>
        <end position="57"/>
    </location>
</feature>
<dbReference type="AlphaFoldDB" id="A0A067S858"/>
<feature type="compositionally biased region" description="Low complexity" evidence="1">
    <location>
        <begin position="184"/>
        <end position="219"/>
    </location>
</feature>
<feature type="compositionally biased region" description="Pro residues" evidence="1">
    <location>
        <begin position="220"/>
        <end position="231"/>
    </location>
</feature>
<name>A0A067S858_GALM3</name>
<proteinExistence type="predicted"/>
<feature type="compositionally biased region" description="Basic and acidic residues" evidence="1">
    <location>
        <begin position="28"/>
        <end position="37"/>
    </location>
</feature>
<evidence type="ECO:0000313" key="3">
    <source>
        <dbReference type="Proteomes" id="UP000027222"/>
    </source>
</evidence>
<organism evidence="2 3">
    <name type="scientific">Galerina marginata (strain CBS 339.88)</name>
    <dbReference type="NCBI Taxonomy" id="685588"/>
    <lineage>
        <taxon>Eukaryota</taxon>
        <taxon>Fungi</taxon>
        <taxon>Dikarya</taxon>
        <taxon>Basidiomycota</taxon>
        <taxon>Agaricomycotina</taxon>
        <taxon>Agaricomycetes</taxon>
        <taxon>Agaricomycetidae</taxon>
        <taxon>Agaricales</taxon>
        <taxon>Agaricineae</taxon>
        <taxon>Strophariaceae</taxon>
        <taxon>Galerina</taxon>
    </lineage>
</organism>
<feature type="region of interest" description="Disordered" evidence="1">
    <location>
        <begin position="281"/>
        <end position="305"/>
    </location>
</feature>
<feature type="region of interest" description="Disordered" evidence="1">
    <location>
        <begin position="159"/>
        <end position="234"/>
    </location>
</feature>
<dbReference type="Proteomes" id="UP000027222">
    <property type="component" value="Unassembled WGS sequence"/>
</dbReference>